<dbReference type="InterPro" id="IPR029044">
    <property type="entry name" value="Nucleotide-diphossugar_trans"/>
</dbReference>
<dbReference type="InterPro" id="IPR001173">
    <property type="entry name" value="Glyco_trans_2-like"/>
</dbReference>
<reference evidence="4 5" key="1">
    <citation type="submission" date="2023-03" db="EMBL/GenBank/DDBJ databases">
        <title>Paludisphaera mucosa sp. nov. a novel planctomycete from northern fen.</title>
        <authorList>
            <person name="Ivanova A."/>
        </authorList>
    </citation>
    <scope>NUCLEOTIDE SEQUENCE [LARGE SCALE GENOMIC DNA]</scope>
    <source>
        <strain evidence="4 5">Pla2</strain>
    </source>
</reference>
<dbReference type="InterPro" id="IPR001296">
    <property type="entry name" value="Glyco_trans_1"/>
</dbReference>
<organism evidence="4 5">
    <name type="scientific">Paludisphaera mucosa</name>
    <dbReference type="NCBI Taxonomy" id="3030827"/>
    <lineage>
        <taxon>Bacteria</taxon>
        <taxon>Pseudomonadati</taxon>
        <taxon>Planctomycetota</taxon>
        <taxon>Planctomycetia</taxon>
        <taxon>Isosphaerales</taxon>
        <taxon>Isosphaeraceae</taxon>
        <taxon>Paludisphaera</taxon>
    </lineage>
</organism>
<feature type="domain" description="Glycosyl transferase family 1" evidence="2">
    <location>
        <begin position="1551"/>
        <end position="1720"/>
    </location>
</feature>
<evidence type="ECO:0000259" key="3">
    <source>
        <dbReference type="Pfam" id="PF00535"/>
    </source>
</evidence>
<comment type="caution">
    <text evidence="4">The sequence shown here is derived from an EMBL/GenBank/DDBJ whole genome shotgun (WGS) entry which is preliminary data.</text>
</comment>
<dbReference type="PANTHER" id="PTHR43179">
    <property type="entry name" value="RHAMNOSYLTRANSFERASE WBBL"/>
    <property type="match status" value="1"/>
</dbReference>
<keyword evidence="4" id="KW-0808">Transferase</keyword>
<dbReference type="EMBL" id="JARRAG010000001">
    <property type="protein sequence ID" value="MDG3003076.1"/>
    <property type="molecule type" value="Genomic_DNA"/>
</dbReference>
<feature type="region of interest" description="Disordered" evidence="1">
    <location>
        <begin position="1769"/>
        <end position="1797"/>
    </location>
</feature>
<keyword evidence="4" id="KW-0328">Glycosyltransferase</keyword>
<evidence type="ECO:0000256" key="1">
    <source>
        <dbReference type="SAM" id="MobiDB-lite"/>
    </source>
</evidence>
<dbReference type="CDD" id="cd03801">
    <property type="entry name" value="GT4_PimA-like"/>
    <property type="match status" value="1"/>
</dbReference>
<dbReference type="RefSeq" id="WP_277859433.1">
    <property type="nucleotide sequence ID" value="NZ_JARRAG010000001.1"/>
</dbReference>
<dbReference type="GO" id="GO:0016757">
    <property type="term" value="F:glycosyltransferase activity"/>
    <property type="evidence" value="ECO:0007669"/>
    <property type="project" value="UniProtKB-KW"/>
</dbReference>
<dbReference type="SUPFAM" id="SSF53756">
    <property type="entry name" value="UDP-Glycosyltransferase/glycogen phosphorylase"/>
    <property type="match status" value="2"/>
</dbReference>
<name>A0ABT6F653_9BACT</name>
<feature type="domain" description="Glycosyltransferase 2-like" evidence="3">
    <location>
        <begin position="1094"/>
        <end position="1211"/>
    </location>
</feature>
<dbReference type="CDD" id="cd00761">
    <property type="entry name" value="Glyco_tranf_GTA_type"/>
    <property type="match status" value="1"/>
</dbReference>
<accession>A0ABT6F653</accession>
<keyword evidence="5" id="KW-1185">Reference proteome</keyword>
<dbReference type="Gene3D" id="3.40.50.2000">
    <property type="entry name" value="Glycogen Phosphorylase B"/>
    <property type="match status" value="4"/>
</dbReference>
<dbReference type="CDD" id="cd03809">
    <property type="entry name" value="GT4_MtfB-like"/>
    <property type="match status" value="1"/>
</dbReference>
<dbReference type="EC" id="2.4.-.-" evidence="4"/>
<dbReference type="PANTHER" id="PTHR43179:SF7">
    <property type="entry name" value="RHAMNOSYLTRANSFERASE WBBL"/>
    <property type="match status" value="1"/>
</dbReference>
<dbReference type="Pfam" id="PF00534">
    <property type="entry name" value="Glycos_transf_1"/>
    <property type="match status" value="2"/>
</dbReference>
<dbReference type="SUPFAM" id="SSF53448">
    <property type="entry name" value="Nucleotide-diphospho-sugar transferases"/>
    <property type="match status" value="3"/>
</dbReference>
<evidence type="ECO:0000313" key="5">
    <source>
        <dbReference type="Proteomes" id="UP001216907"/>
    </source>
</evidence>
<protein>
    <submittedName>
        <fullName evidence="4">Glycosyltransferase</fullName>
        <ecNumber evidence="4">2.4.-.-</ecNumber>
    </submittedName>
</protein>
<sequence length="1797" mass="197182">MAQDRTADVIVPVTLGGPAILSRIRRILECSGPALARLLVVDDGCADRVLAAGLAGLAEADPRLHHLRCPRGLGWVAYANRGLAERHGDVVLLAPDARPTSGWIEPLAEAAHSEERVALVAPLSNGDGFELDSGLGEGPLKHALAGLPEWLSSPRSGLAGNYLRGDVLDAVGLLDPALDSPQAALDDWLMRACSLGFFARRACRSLVLRDAVSATEEPVAAADDESLHEKHVYMKGQVERYARTLDGSIASHAVDHAASRKIRVALDVRHLPLEMNGTKMYASSLGKALAAMPEIDLTLLAVHPLQADGIEGRLVSPDEWADDVAILHKPAQVFDRSHATLLFQSRAHVVITYQDLIAYRMAHVFATEGDYNAYQQTSRLILPAAQAVVTYSQNTAREVATEFGVPGDRIHPVLLGVDADAFAAAPSEREPADVFGELGIEGRYFLSLASDYPHKNLVGLLDAYAIFREWCTDRVPPDLVLAGRAPRLESEFPSRSGGTIPGVRFLGLVSDETLRTLYQNSDALVFPSLYEGFGLPPIEAMAAGVPVVAMPFSSVSEVCGENVLYSDGLSPVDLARALQRMASDDDLRRELRERGLRRARVLTWEKTARETVEVYRKVLLTPSSSSLQARRALGEAIVLWSQPPRPEAVAEPVPSAADPDSLDVATEAVETSDPVPPEPVAAPVVAIAPVLPATLAPPAVAEPEPMGVINACRALRLALRRRIRRDLVGRAAKQRARLSRVKRLSRRFVQVVRTDGVGAAAGKVARKIKNKTRHVLRRLVPARLRGEAACSYYKPSTPLDLYEAWRRVNAPAPFRAGRIDEVVEAIGLLPTFSILVPVYNTPPELLDAAIESVLAQSYENWELILADDASNDPGLAAYLSDRLSDDPRVRLVRREANGNISAATNTAAELATGEFLVLLDHDDLLHPEALSHVAIYIDRAPDSDLIYSDDDKLGVDGVRVAPQFKPDWSPELLLNFCYTGHLTAVRTSLYREVGGMRLGFEGSQDHDFWLRASERARRIGHIPQILYHWRVLPGSTAASGHEKPHSFEAGRRAVEEAFARRGVSCRVEQPAWALQAGCGVFQPVMADEGPSVAILIATKNQKKLLQNLIRSLEKTSYKNYRVYVIDNESDDPETLTYLAKQPHPVLHIPNMDGRFNYAAIHNAAVARVDADLILLLNNDVEVIEPRWLSQMVGWSRLPGVGAVGARLLYSDRRVQHAGIVHGLHEGLAGHAFKLSPWWDGGAMGLARATRDCLAVTAACMLTPRKLYLEMNGFNETDFGVAYNDADYGYRLHDAGWRSVICAEAELFHHEGATRGFGDNPREEANYRRIHGHRRDPYFNPHLDGRSEAFILQPTVVPVAPSEQPIRVLAVTHNLNWEGASRFELELTTGLKASGSVEPIVVSPVDGPLRDEYEKAGVEIRIDPSLVSIFGGDAAYAESRRRTVELIARESCHALHANTLQGFWAVDAAREAGIPSIWSIHESEPWQTYFDQFPSEIARIGLGCMEWPYRVVFTANSSASVWRDLDTRGNFGLVRYALNVERFHSELATFPRDQARAALGLASDEVCVLLLGTVCERKGQHDLVHAFQTLAAEVADAVRCVVVGARDSLEYSRELRRLADSLAWDRRGRFHIVDETGATAAYWQAADVFCCTSRVESYPHVVLEALGRGLPIITTPVFGIPEQVRRDVNALFYDPGDVRTLARHLDSLTRDSVRRRSMAEASSWILRALPSHADMIEQYARLFRAAAESAVDRGDATGIVEVSTASPGSRLLHRAHDGGRRMRSPAFAHTSDHEANHS</sequence>
<dbReference type="Proteomes" id="UP001216907">
    <property type="component" value="Unassembled WGS sequence"/>
</dbReference>
<feature type="domain" description="Glycosyltransferase 2-like" evidence="3">
    <location>
        <begin position="9"/>
        <end position="126"/>
    </location>
</feature>
<evidence type="ECO:0000259" key="2">
    <source>
        <dbReference type="Pfam" id="PF00534"/>
    </source>
</evidence>
<dbReference type="CDD" id="cd04184">
    <property type="entry name" value="GT2_RfbC_Mx_like"/>
    <property type="match status" value="1"/>
</dbReference>
<proteinExistence type="predicted"/>
<feature type="domain" description="Glycosyl transferase family 1" evidence="2">
    <location>
        <begin position="442"/>
        <end position="595"/>
    </location>
</feature>
<evidence type="ECO:0000313" key="4">
    <source>
        <dbReference type="EMBL" id="MDG3003076.1"/>
    </source>
</evidence>
<feature type="domain" description="Glycosyltransferase 2-like" evidence="3">
    <location>
        <begin position="833"/>
        <end position="947"/>
    </location>
</feature>
<dbReference type="Gene3D" id="3.90.550.10">
    <property type="entry name" value="Spore Coat Polysaccharide Biosynthesis Protein SpsA, Chain A"/>
    <property type="match status" value="3"/>
</dbReference>
<gene>
    <name evidence="4" type="ORF">PZE19_04795</name>
</gene>
<dbReference type="Pfam" id="PF00535">
    <property type="entry name" value="Glycos_transf_2"/>
    <property type="match status" value="3"/>
</dbReference>